<sequence>MTESPFHRRISMKNKLPDDEIRLRFLVRFIVISSPTLIFAGSFFRSESIRRQCAAAHPPHSIDPLIVFIKHIRFWLRCRQREKWRWKVDKDDSRMRSIRMLQHTTWRIVVKDYVFLFF</sequence>
<name>A0A9K3IF04_HELAN</name>
<dbReference type="Gramene" id="mRNA:HanXRQr2_Chr08g0342201">
    <property type="protein sequence ID" value="mRNA:HanXRQr2_Chr08g0342201"/>
    <property type="gene ID" value="HanXRQr2_Chr08g0342201"/>
</dbReference>
<keyword evidence="1" id="KW-1133">Transmembrane helix</keyword>
<protein>
    <submittedName>
        <fullName evidence="2">Uncharacterized protein</fullName>
    </submittedName>
</protein>
<keyword evidence="3" id="KW-1185">Reference proteome</keyword>
<keyword evidence="1" id="KW-0812">Transmembrane</keyword>
<gene>
    <name evidence="2" type="ORF">HanXRQr2_Chr08g0342201</name>
</gene>
<reference evidence="2" key="2">
    <citation type="submission" date="2020-06" db="EMBL/GenBank/DDBJ databases">
        <title>Helianthus annuus Genome sequencing and assembly Release 2.</title>
        <authorList>
            <person name="Gouzy J."/>
            <person name="Langlade N."/>
            <person name="Munos S."/>
        </authorList>
    </citation>
    <scope>NUCLEOTIDE SEQUENCE</scope>
    <source>
        <tissue evidence="2">Leaves</tissue>
    </source>
</reference>
<keyword evidence="1" id="KW-0472">Membrane</keyword>
<organism evidence="2 3">
    <name type="scientific">Helianthus annuus</name>
    <name type="common">Common sunflower</name>
    <dbReference type="NCBI Taxonomy" id="4232"/>
    <lineage>
        <taxon>Eukaryota</taxon>
        <taxon>Viridiplantae</taxon>
        <taxon>Streptophyta</taxon>
        <taxon>Embryophyta</taxon>
        <taxon>Tracheophyta</taxon>
        <taxon>Spermatophyta</taxon>
        <taxon>Magnoliopsida</taxon>
        <taxon>eudicotyledons</taxon>
        <taxon>Gunneridae</taxon>
        <taxon>Pentapetalae</taxon>
        <taxon>asterids</taxon>
        <taxon>campanulids</taxon>
        <taxon>Asterales</taxon>
        <taxon>Asteraceae</taxon>
        <taxon>Asteroideae</taxon>
        <taxon>Heliantheae alliance</taxon>
        <taxon>Heliantheae</taxon>
        <taxon>Helianthus</taxon>
    </lineage>
</organism>
<dbReference type="Proteomes" id="UP000215914">
    <property type="component" value="Unassembled WGS sequence"/>
</dbReference>
<comment type="caution">
    <text evidence="2">The sequence shown here is derived from an EMBL/GenBank/DDBJ whole genome shotgun (WGS) entry which is preliminary data.</text>
</comment>
<feature type="transmembrane region" description="Helical" evidence="1">
    <location>
        <begin position="21"/>
        <end position="44"/>
    </location>
</feature>
<dbReference type="EMBL" id="MNCJ02000323">
    <property type="protein sequence ID" value="KAF5795648.1"/>
    <property type="molecule type" value="Genomic_DNA"/>
</dbReference>
<reference evidence="2" key="1">
    <citation type="journal article" date="2017" name="Nature">
        <title>The sunflower genome provides insights into oil metabolism, flowering and Asterid evolution.</title>
        <authorList>
            <person name="Badouin H."/>
            <person name="Gouzy J."/>
            <person name="Grassa C.J."/>
            <person name="Murat F."/>
            <person name="Staton S.E."/>
            <person name="Cottret L."/>
            <person name="Lelandais-Briere C."/>
            <person name="Owens G.L."/>
            <person name="Carrere S."/>
            <person name="Mayjonade B."/>
            <person name="Legrand L."/>
            <person name="Gill N."/>
            <person name="Kane N.C."/>
            <person name="Bowers J.E."/>
            <person name="Hubner S."/>
            <person name="Bellec A."/>
            <person name="Berard A."/>
            <person name="Berges H."/>
            <person name="Blanchet N."/>
            <person name="Boniface M.C."/>
            <person name="Brunel D."/>
            <person name="Catrice O."/>
            <person name="Chaidir N."/>
            <person name="Claudel C."/>
            <person name="Donnadieu C."/>
            <person name="Faraut T."/>
            <person name="Fievet G."/>
            <person name="Helmstetter N."/>
            <person name="King M."/>
            <person name="Knapp S.J."/>
            <person name="Lai Z."/>
            <person name="Le Paslier M.C."/>
            <person name="Lippi Y."/>
            <person name="Lorenzon L."/>
            <person name="Mandel J.R."/>
            <person name="Marage G."/>
            <person name="Marchand G."/>
            <person name="Marquand E."/>
            <person name="Bret-Mestries E."/>
            <person name="Morien E."/>
            <person name="Nambeesan S."/>
            <person name="Nguyen T."/>
            <person name="Pegot-Espagnet P."/>
            <person name="Pouilly N."/>
            <person name="Raftis F."/>
            <person name="Sallet E."/>
            <person name="Schiex T."/>
            <person name="Thomas J."/>
            <person name="Vandecasteele C."/>
            <person name="Vares D."/>
            <person name="Vear F."/>
            <person name="Vautrin S."/>
            <person name="Crespi M."/>
            <person name="Mangin B."/>
            <person name="Burke J.M."/>
            <person name="Salse J."/>
            <person name="Munos S."/>
            <person name="Vincourt P."/>
            <person name="Rieseberg L.H."/>
            <person name="Langlade N.B."/>
        </authorList>
    </citation>
    <scope>NUCLEOTIDE SEQUENCE</scope>
    <source>
        <tissue evidence="2">Leaves</tissue>
    </source>
</reference>
<proteinExistence type="predicted"/>
<dbReference type="AlphaFoldDB" id="A0A9K3IF04"/>
<evidence type="ECO:0000256" key="1">
    <source>
        <dbReference type="SAM" id="Phobius"/>
    </source>
</evidence>
<evidence type="ECO:0000313" key="3">
    <source>
        <dbReference type="Proteomes" id="UP000215914"/>
    </source>
</evidence>
<accession>A0A9K3IF04</accession>
<evidence type="ECO:0000313" key="2">
    <source>
        <dbReference type="EMBL" id="KAF5795648.1"/>
    </source>
</evidence>